<keyword evidence="2" id="KW-0812">Transmembrane</keyword>
<evidence type="ECO:0000313" key="5">
    <source>
        <dbReference type="EMBL" id="MEN7550978.1"/>
    </source>
</evidence>
<dbReference type="GO" id="GO:0006355">
    <property type="term" value="P:regulation of DNA-templated transcription"/>
    <property type="evidence" value="ECO:0007669"/>
    <property type="project" value="InterPro"/>
</dbReference>
<protein>
    <submittedName>
        <fullName evidence="5">Triple tyrosine motif-containing protein</fullName>
    </submittedName>
</protein>
<dbReference type="Pfam" id="PF07495">
    <property type="entry name" value="Y_Y_Y"/>
    <property type="match status" value="1"/>
</dbReference>
<dbReference type="Gene3D" id="2.130.10.10">
    <property type="entry name" value="YVTN repeat-like/Quinoprotein amine dehydrogenase"/>
    <property type="match status" value="2"/>
</dbReference>
<feature type="coiled-coil region" evidence="1">
    <location>
        <begin position="780"/>
        <end position="863"/>
    </location>
</feature>
<proteinExistence type="predicted"/>
<organism evidence="5 6">
    <name type="scientific">Rapidithrix thailandica</name>
    <dbReference type="NCBI Taxonomy" id="413964"/>
    <lineage>
        <taxon>Bacteria</taxon>
        <taxon>Pseudomonadati</taxon>
        <taxon>Bacteroidota</taxon>
        <taxon>Cytophagia</taxon>
        <taxon>Cytophagales</taxon>
        <taxon>Flammeovirgaceae</taxon>
        <taxon>Rapidithrix</taxon>
    </lineage>
</organism>
<dbReference type="InterPro" id="IPR011123">
    <property type="entry name" value="Y_Y_Y"/>
</dbReference>
<dbReference type="Proteomes" id="UP001403385">
    <property type="component" value="Unassembled WGS sequence"/>
</dbReference>
<feature type="domain" description="Two component regulator three Y" evidence="4">
    <location>
        <begin position="694"/>
        <end position="742"/>
    </location>
</feature>
<feature type="transmembrane region" description="Helical" evidence="2">
    <location>
        <begin position="754"/>
        <end position="779"/>
    </location>
</feature>
<sequence>MKQIHVGHFMKMKKLIHTLLLLTIGFTFSGQANPQLGSPYIRNFSKSVYGGANSNWAIAQDSMGILYIGNHNGLLVYDGNQWEHYTMPNKMIVRSVAVAPDGKIYTGSYEEFGYWQWDAFGNFTYHSLVSKLTEYTLHNEEIWKILIGEEGIYFQTFSKVFKYQSGKIRVISPPSPILFLASVQGRYLAQVIGKGLYEIKEEKFVKIEGSELLKEALIPVILPMPNGQILLGTENQGLYLYDQEGFHSWNIPASDFLKKHQLNCGIYQEGEGFLLGTILNGLIKLDLKGNITEHLNQRSGLQNNTVLNLYLDRQQNLWLALDKGIDYLQLNSPFRFYIDQQGTFGSVYTAALHQGKLYLGTNQGVFYKEWQEDHETGSFQLLEGSQGQVWQLKVIDQQLICGHNQGTYLIQNEQFQQISPYTGGWDLKPFTFRGKKYLIQGTYTKLLVYHQAPSGQWALYQVIDQEGFAEPIRFIEFAQNGTLWASHAFKGVYKIQLDSTLSQIENLHYYGKETFGTEFNVQVFKVMNQLLFSTGQQLFYYDELNDSIDLYTQLNEKLGAFAGATRIIQSSEKAYWLVGKKSLGLFTIDPHGVHLSRELPFFEFYGALVKKEENLIPLSEELTLICLDNGFALYNRQLAQTDGDWKQQLHLRQAICQTQSLSLDRKSTSSAPLIPFEKNFVSFQVYLPAYHLKDMKFRYRLKGLESQWAPPTSNPSVSYYRLPFGEYEFEAIAEDPFGHTSVPVRYKFTIDRPWYFSMKALSVYTFMLAGLLILLRYVYKRKLQIHQEMLKQKLHKEKEEQLQQESLMNEQKLMKVQNEKLQAEVEYKSKELANSTRGIVKKNEVLIEIKEVLNQQKNELNNRFPEECYQQLLKVINRNISNEDDWEVFEAHFDRAHENFFKRLKSLYPDLSPNDLRFCAYLRMNISSKEIAPLLNISVRGVEIRRYRLRKKLNLNHEQNLVDFILNV</sequence>
<name>A0AAW9SEQ7_9BACT</name>
<evidence type="ECO:0000259" key="4">
    <source>
        <dbReference type="Pfam" id="PF07495"/>
    </source>
</evidence>
<keyword evidence="2" id="KW-1133">Transmembrane helix</keyword>
<dbReference type="InterPro" id="IPR015943">
    <property type="entry name" value="WD40/YVTN_repeat-like_dom_sf"/>
</dbReference>
<comment type="caution">
    <text evidence="5">The sequence shown here is derived from an EMBL/GenBank/DDBJ whole genome shotgun (WGS) entry which is preliminary data.</text>
</comment>
<feature type="chain" id="PRO_5043499889" evidence="3">
    <location>
        <begin position="33"/>
        <end position="968"/>
    </location>
</feature>
<dbReference type="Gene3D" id="1.10.10.10">
    <property type="entry name" value="Winged helix-like DNA-binding domain superfamily/Winged helix DNA-binding domain"/>
    <property type="match status" value="1"/>
</dbReference>
<dbReference type="GO" id="GO:0003677">
    <property type="term" value="F:DNA binding"/>
    <property type="evidence" value="ECO:0007669"/>
    <property type="project" value="InterPro"/>
</dbReference>
<keyword evidence="6" id="KW-1185">Reference proteome</keyword>
<accession>A0AAW9SEQ7</accession>
<dbReference type="EMBL" id="JBDKWZ010000018">
    <property type="protein sequence ID" value="MEN7550978.1"/>
    <property type="molecule type" value="Genomic_DNA"/>
</dbReference>
<dbReference type="SUPFAM" id="SSF50998">
    <property type="entry name" value="Quinoprotein alcohol dehydrogenase-like"/>
    <property type="match status" value="1"/>
</dbReference>
<dbReference type="InterPro" id="IPR036388">
    <property type="entry name" value="WH-like_DNA-bd_sf"/>
</dbReference>
<dbReference type="Gene3D" id="2.60.40.10">
    <property type="entry name" value="Immunoglobulins"/>
    <property type="match status" value="1"/>
</dbReference>
<dbReference type="SUPFAM" id="SSF46894">
    <property type="entry name" value="C-terminal effector domain of the bipartite response regulators"/>
    <property type="match status" value="1"/>
</dbReference>
<evidence type="ECO:0000256" key="3">
    <source>
        <dbReference type="SAM" id="SignalP"/>
    </source>
</evidence>
<keyword evidence="3" id="KW-0732">Signal</keyword>
<dbReference type="AlphaFoldDB" id="A0AAW9SEQ7"/>
<dbReference type="InterPro" id="IPR013783">
    <property type="entry name" value="Ig-like_fold"/>
</dbReference>
<feature type="signal peptide" evidence="3">
    <location>
        <begin position="1"/>
        <end position="32"/>
    </location>
</feature>
<gene>
    <name evidence="5" type="ORF">AAG747_23860</name>
</gene>
<keyword evidence="1" id="KW-0175">Coiled coil</keyword>
<dbReference type="InterPro" id="IPR016032">
    <property type="entry name" value="Sig_transdc_resp-reg_C-effctor"/>
</dbReference>
<evidence type="ECO:0000313" key="6">
    <source>
        <dbReference type="Proteomes" id="UP001403385"/>
    </source>
</evidence>
<keyword evidence="2" id="KW-0472">Membrane</keyword>
<evidence type="ECO:0000256" key="2">
    <source>
        <dbReference type="SAM" id="Phobius"/>
    </source>
</evidence>
<evidence type="ECO:0000256" key="1">
    <source>
        <dbReference type="SAM" id="Coils"/>
    </source>
</evidence>
<dbReference type="InterPro" id="IPR011047">
    <property type="entry name" value="Quinoprotein_ADH-like_sf"/>
</dbReference>
<dbReference type="RefSeq" id="WP_346823760.1">
    <property type="nucleotide sequence ID" value="NZ_JBDKWZ010000018.1"/>
</dbReference>
<reference evidence="5 6" key="1">
    <citation type="submission" date="2024-04" db="EMBL/GenBank/DDBJ databases">
        <title>Novel genus in family Flammeovirgaceae.</title>
        <authorList>
            <person name="Nguyen T.H."/>
            <person name="Vuong T.Q."/>
            <person name="Le H."/>
            <person name="Kim S.-G."/>
        </authorList>
    </citation>
    <scope>NUCLEOTIDE SEQUENCE [LARGE SCALE GENOMIC DNA]</scope>
    <source>
        <strain evidence="5 6">JCM 23209</strain>
    </source>
</reference>